<protein>
    <submittedName>
        <fullName evidence="3">CoA-binding protein</fullName>
    </submittedName>
</protein>
<sequence length="120" mass="13832">MKKRTLVLGASLKPSRYSNIAIKKLRDNDIETVAIGLQKGNVGDVVIETENIFLKNIDTVTLYLNPERQKLYYEYIINLQPRRVIFNPGTENIEFIELLKENEIESEIACTLVLLSTKQY</sequence>
<dbReference type="SUPFAM" id="SSF51735">
    <property type="entry name" value="NAD(P)-binding Rossmann-fold domains"/>
    <property type="match status" value="1"/>
</dbReference>
<gene>
    <name evidence="3" type="ORF">CSC81_00135</name>
    <name evidence="2" type="ORF">Q8W23_08380</name>
</gene>
<organism evidence="3 4">
    <name type="scientific">Tenacibaculum discolor</name>
    <dbReference type="NCBI Taxonomy" id="361581"/>
    <lineage>
        <taxon>Bacteria</taxon>
        <taxon>Pseudomonadati</taxon>
        <taxon>Bacteroidota</taxon>
        <taxon>Flavobacteriia</taxon>
        <taxon>Flavobacteriales</taxon>
        <taxon>Flavobacteriaceae</taxon>
        <taxon>Tenacibaculum</taxon>
    </lineage>
</organism>
<evidence type="ECO:0000313" key="2">
    <source>
        <dbReference type="EMBL" id="MDP2541486.1"/>
    </source>
</evidence>
<reference evidence="2 5" key="3">
    <citation type="submission" date="2023-07" db="EMBL/GenBank/DDBJ databases">
        <title>Genome content predicts the carbon catabolic preferences of heterotrophic bacteria.</title>
        <authorList>
            <person name="Gralka M."/>
        </authorList>
    </citation>
    <scope>NUCLEOTIDE SEQUENCE [LARGE SCALE GENOMIC DNA]</scope>
    <source>
        <strain evidence="2 5">4G03</strain>
    </source>
</reference>
<dbReference type="Proteomes" id="UP001242342">
    <property type="component" value="Unassembled WGS sequence"/>
</dbReference>
<evidence type="ECO:0000259" key="1">
    <source>
        <dbReference type="Pfam" id="PF13380"/>
    </source>
</evidence>
<dbReference type="AlphaFoldDB" id="A0A2G1BYH5"/>
<evidence type="ECO:0000313" key="3">
    <source>
        <dbReference type="EMBL" id="PHN99066.1"/>
    </source>
</evidence>
<dbReference type="Pfam" id="PF13380">
    <property type="entry name" value="CoA_binding_2"/>
    <property type="match status" value="1"/>
</dbReference>
<dbReference type="InterPro" id="IPR036291">
    <property type="entry name" value="NAD(P)-bd_dom_sf"/>
</dbReference>
<reference evidence="3 4" key="1">
    <citation type="journal article" date="2016" name="Nat. Commun.">
        <title>Microbial interactions lead to rapid micro-scale successions on model marine particles.</title>
        <authorList>
            <person name="Datta M.S."/>
            <person name="Sliwerska E."/>
            <person name="Gore J."/>
            <person name="Polz M.F."/>
            <person name="Cordero O.X."/>
        </authorList>
    </citation>
    <scope>NUCLEOTIDE SEQUENCE [LARGE SCALE GENOMIC DNA]</scope>
    <source>
        <strain evidence="3 4">4G03</strain>
    </source>
</reference>
<evidence type="ECO:0000313" key="5">
    <source>
        <dbReference type="Proteomes" id="UP001242342"/>
    </source>
</evidence>
<proteinExistence type="predicted"/>
<reference evidence="3" key="2">
    <citation type="submission" date="2017-10" db="EMBL/GenBank/DDBJ databases">
        <authorList>
            <person name="Enke T.N."/>
            <person name="Cordero O.X."/>
        </authorList>
    </citation>
    <scope>NUCLEOTIDE SEQUENCE</scope>
    <source>
        <strain evidence="3">4G03</strain>
    </source>
</reference>
<dbReference type="Gene3D" id="3.40.50.720">
    <property type="entry name" value="NAD(P)-binding Rossmann-like Domain"/>
    <property type="match status" value="1"/>
</dbReference>
<dbReference type="EMBL" id="JAUYVU010000005">
    <property type="protein sequence ID" value="MDP2541486.1"/>
    <property type="molecule type" value="Genomic_DNA"/>
</dbReference>
<dbReference type="InterPro" id="IPR003781">
    <property type="entry name" value="CoA-bd"/>
</dbReference>
<accession>A0A497Z320</accession>
<dbReference type="EMBL" id="PDUU01000001">
    <property type="protein sequence ID" value="PHN99066.1"/>
    <property type="molecule type" value="Genomic_DNA"/>
</dbReference>
<name>A0A2G1BYH5_9FLAO</name>
<dbReference type="Proteomes" id="UP000222163">
    <property type="component" value="Unassembled WGS sequence"/>
</dbReference>
<keyword evidence="5" id="KW-1185">Reference proteome</keyword>
<accession>A0A2G1BYH5</accession>
<feature type="domain" description="CoA-binding" evidence="1">
    <location>
        <begin position="3"/>
        <end position="114"/>
    </location>
</feature>
<evidence type="ECO:0000313" key="4">
    <source>
        <dbReference type="Proteomes" id="UP000222163"/>
    </source>
</evidence>
<dbReference type="RefSeq" id="WP_099213741.1">
    <property type="nucleotide sequence ID" value="NZ_JAUYVU010000005.1"/>
</dbReference>
<comment type="caution">
    <text evidence="3">The sequence shown here is derived from an EMBL/GenBank/DDBJ whole genome shotgun (WGS) entry which is preliminary data.</text>
</comment>